<dbReference type="GO" id="GO:0006487">
    <property type="term" value="P:protein N-linked glycosylation"/>
    <property type="evidence" value="ECO:0007669"/>
    <property type="project" value="TreeGrafter"/>
</dbReference>
<reference evidence="2" key="2">
    <citation type="journal article" date="2022" name="Microbiol. Resour. Announc.">
        <title>Metagenome Sequencing to Explore Phylogenomics of Terrestrial Cyanobacteria.</title>
        <authorList>
            <person name="Ward R.D."/>
            <person name="Stajich J.E."/>
            <person name="Johansen J.R."/>
            <person name="Huntemann M."/>
            <person name="Clum A."/>
            <person name="Foster B."/>
            <person name="Foster B."/>
            <person name="Roux S."/>
            <person name="Palaniappan K."/>
            <person name="Varghese N."/>
            <person name="Mukherjee S."/>
            <person name="Reddy T.B.K."/>
            <person name="Daum C."/>
            <person name="Copeland A."/>
            <person name="Chen I.A."/>
            <person name="Ivanova N.N."/>
            <person name="Kyrpides N.C."/>
            <person name="Shapiro N."/>
            <person name="Eloe-Fadrosh E.A."/>
            <person name="Pietrasiak N."/>
        </authorList>
    </citation>
    <scope>NUCLEOTIDE SEQUENCE</scope>
    <source>
        <strain evidence="2">GSE-TBD4-15B</strain>
    </source>
</reference>
<comment type="caution">
    <text evidence="2">The sequence shown here is derived from an EMBL/GenBank/DDBJ whole genome shotgun (WGS) entry which is preliminary data.</text>
</comment>
<dbReference type="SUPFAM" id="SSF53756">
    <property type="entry name" value="UDP-Glycosyltransferase/glycogen phosphorylase"/>
    <property type="match status" value="1"/>
</dbReference>
<name>A0A951U672_9CYAN</name>
<protein>
    <submittedName>
        <fullName evidence="2">Glycosyltransferase</fullName>
    </submittedName>
</protein>
<evidence type="ECO:0000313" key="2">
    <source>
        <dbReference type="EMBL" id="MBW4467533.1"/>
    </source>
</evidence>
<reference evidence="2" key="1">
    <citation type="submission" date="2021-05" db="EMBL/GenBank/DDBJ databases">
        <authorList>
            <person name="Pietrasiak N."/>
            <person name="Ward R."/>
            <person name="Stajich J.E."/>
            <person name="Kurbessoian T."/>
        </authorList>
    </citation>
    <scope>NUCLEOTIDE SEQUENCE</scope>
    <source>
        <strain evidence="2">GSE-TBD4-15B</strain>
    </source>
</reference>
<dbReference type="EMBL" id="JAHHHV010000077">
    <property type="protein sequence ID" value="MBW4467533.1"/>
    <property type="molecule type" value="Genomic_DNA"/>
</dbReference>
<gene>
    <name evidence="2" type="ORF">KME07_19070</name>
</gene>
<dbReference type="PANTHER" id="PTHR45919">
    <property type="entry name" value="GDP-MAN:MAN(3)GLCNAC(2)-PP-DOL ALPHA-1,2-MANNOSYLTRANSFERASE"/>
    <property type="match status" value="1"/>
</dbReference>
<dbReference type="Pfam" id="PF00534">
    <property type="entry name" value="Glycos_transf_1"/>
    <property type="match status" value="1"/>
</dbReference>
<proteinExistence type="predicted"/>
<dbReference type="GO" id="GO:0004377">
    <property type="term" value="F:GDP-Man:Man(3)GlcNAc(2)-PP-Dol alpha-1,2-mannosyltransferase activity"/>
    <property type="evidence" value="ECO:0007669"/>
    <property type="project" value="InterPro"/>
</dbReference>
<organism evidence="2 3">
    <name type="scientific">Pegethrix bostrychoides GSE-TBD4-15B</name>
    <dbReference type="NCBI Taxonomy" id="2839662"/>
    <lineage>
        <taxon>Bacteria</taxon>
        <taxon>Bacillati</taxon>
        <taxon>Cyanobacteriota</taxon>
        <taxon>Cyanophyceae</taxon>
        <taxon>Oculatellales</taxon>
        <taxon>Oculatellaceae</taxon>
        <taxon>Pegethrix</taxon>
    </lineage>
</organism>
<dbReference type="InterPro" id="IPR001296">
    <property type="entry name" value="Glyco_trans_1"/>
</dbReference>
<dbReference type="AlphaFoldDB" id="A0A951U672"/>
<dbReference type="Gene3D" id="3.40.50.2000">
    <property type="entry name" value="Glycogen Phosphorylase B"/>
    <property type="match status" value="1"/>
</dbReference>
<dbReference type="InterPro" id="IPR038013">
    <property type="entry name" value="ALG11"/>
</dbReference>
<evidence type="ECO:0000313" key="3">
    <source>
        <dbReference type="Proteomes" id="UP000707356"/>
    </source>
</evidence>
<dbReference type="Proteomes" id="UP000707356">
    <property type="component" value="Unassembled WGS sequence"/>
</dbReference>
<dbReference type="GO" id="GO:0016020">
    <property type="term" value="C:membrane"/>
    <property type="evidence" value="ECO:0007669"/>
    <property type="project" value="TreeGrafter"/>
</dbReference>
<dbReference type="CDD" id="cd03801">
    <property type="entry name" value="GT4_PimA-like"/>
    <property type="match status" value="1"/>
</dbReference>
<evidence type="ECO:0000259" key="1">
    <source>
        <dbReference type="Pfam" id="PF00534"/>
    </source>
</evidence>
<accession>A0A951U672</accession>
<sequence length="393" mass="44512">MNLNKKKIAVYYPAFLGGGAEAVGLWMLEALQHRHQVTLFTIAQIDFDKLNVMYGTQLSAEKIQIEPLVTGLSEKLINLLISNSQFCRMSLFHALLRRLKSQKDRYDLLISAYNAVDLGKPGIQYVHWVKVLEGNAFYERISDFSLEQLRQNTFITNSATVAACIQKEYDRPSRLIYPPVVLSDTPTAWVQKDDAFICSGRLTVAKEPHRAIQILQQVRQQGFDVKLHLTGGGGGIYAWKYQRYLKQLVNQNADWVTLHENLSYEQYADILGRCKYGIHYKQEPFGISIAEMVKAGAVPFVRSQGGQVEIVGSHNTDLLFANESEAVAQIVSVLQNAQKQAALQDALMAQRQMFSTERFMAEFNQAVDDHFQRQVSTALNQPDFETVIFPRLA</sequence>
<feature type="domain" description="Glycosyl transferase family 1" evidence="1">
    <location>
        <begin position="189"/>
        <end position="343"/>
    </location>
</feature>
<dbReference type="PANTHER" id="PTHR45919:SF1">
    <property type="entry name" value="GDP-MAN:MAN(3)GLCNAC(2)-PP-DOL ALPHA-1,2-MANNOSYLTRANSFERASE"/>
    <property type="match status" value="1"/>
</dbReference>